<evidence type="ECO:0000313" key="3">
    <source>
        <dbReference type="Proteomes" id="UP001488805"/>
    </source>
</evidence>
<accession>A0AAW1G6U0</accession>
<gene>
    <name evidence="2" type="ORF">VZT92_000170</name>
</gene>
<dbReference type="Proteomes" id="UP001488805">
    <property type="component" value="Unassembled WGS sequence"/>
</dbReference>
<protein>
    <submittedName>
        <fullName evidence="2">Uncharacterized protein</fullName>
    </submittedName>
</protein>
<proteinExistence type="predicted"/>
<dbReference type="AlphaFoldDB" id="A0AAW1G6U0"/>
<dbReference type="EMBL" id="JBCEZU010000001">
    <property type="protein sequence ID" value="KAK9542295.1"/>
    <property type="molecule type" value="Genomic_DNA"/>
</dbReference>
<comment type="caution">
    <text evidence="2">The sequence shown here is derived from an EMBL/GenBank/DDBJ whole genome shotgun (WGS) entry which is preliminary data.</text>
</comment>
<keyword evidence="3" id="KW-1185">Reference proteome</keyword>
<feature type="region of interest" description="Disordered" evidence="1">
    <location>
        <begin position="46"/>
        <end position="97"/>
    </location>
</feature>
<name>A0AAW1G6U0_ZOAVI</name>
<evidence type="ECO:0000313" key="2">
    <source>
        <dbReference type="EMBL" id="KAK9542295.1"/>
    </source>
</evidence>
<feature type="compositionally biased region" description="Polar residues" evidence="1">
    <location>
        <begin position="46"/>
        <end position="60"/>
    </location>
</feature>
<sequence length="97" mass="10646">MADSLLATLDIEQVFEGKLCRCSASSVSLQCGWWIQLNGTRSTSVHAHKTSLCSSDQNPPANLHRSPDQNPPANLHRSPDQNLVRTTGRPQADTHIE</sequence>
<reference evidence="2 3" key="1">
    <citation type="journal article" date="2024" name="Genome Biol. Evol.">
        <title>Chromosome-level genome assembly of the viviparous eelpout Zoarces viviparus.</title>
        <authorList>
            <person name="Fuhrmann N."/>
            <person name="Brasseur M.V."/>
            <person name="Bakowski C.E."/>
            <person name="Podsiadlowski L."/>
            <person name="Prost S."/>
            <person name="Krehenwinkel H."/>
            <person name="Mayer C."/>
        </authorList>
    </citation>
    <scope>NUCLEOTIDE SEQUENCE [LARGE SCALE GENOMIC DNA]</scope>
    <source>
        <strain evidence="2">NO-MEL_2022_Ind0_liver</strain>
    </source>
</reference>
<evidence type="ECO:0000256" key="1">
    <source>
        <dbReference type="SAM" id="MobiDB-lite"/>
    </source>
</evidence>
<feature type="compositionally biased region" description="Polar residues" evidence="1">
    <location>
        <begin position="80"/>
        <end position="89"/>
    </location>
</feature>
<organism evidence="2 3">
    <name type="scientific">Zoarces viviparus</name>
    <name type="common">Viviparous eelpout</name>
    <name type="synonym">Blennius viviparus</name>
    <dbReference type="NCBI Taxonomy" id="48416"/>
    <lineage>
        <taxon>Eukaryota</taxon>
        <taxon>Metazoa</taxon>
        <taxon>Chordata</taxon>
        <taxon>Craniata</taxon>
        <taxon>Vertebrata</taxon>
        <taxon>Euteleostomi</taxon>
        <taxon>Actinopterygii</taxon>
        <taxon>Neopterygii</taxon>
        <taxon>Teleostei</taxon>
        <taxon>Neoteleostei</taxon>
        <taxon>Acanthomorphata</taxon>
        <taxon>Eupercaria</taxon>
        <taxon>Perciformes</taxon>
        <taxon>Cottioidei</taxon>
        <taxon>Zoarcales</taxon>
        <taxon>Zoarcidae</taxon>
        <taxon>Zoarcinae</taxon>
        <taxon>Zoarces</taxon>
    </lineage>
</organism>